<dbReference type="InParanoid" id="A0A165CEI5"/>
<accession>A0A165CEI5</accession>
<dbReference type="AlphaFoldDB" id="A0A165CEI5"/>
<feature type="compositionally biased region" description="Polar residues" evidence="1">
    <location>
        <begin position="123"/>
        <end position="134"/>
    </location>
</feature>
<protein>
    <submittedName>
        <fullName evidence="2">Uncharacterized protein</fullName>
    </submittedName>
</protein>
<reference evidence="2 3" key="1">
    <citation type="journal article" date="2016" name="Mol. Biol. Evol.">
        <title>Comparative Genomics of Early-Diverging Mushroom-Forming Fungi Provides Insights into the Origins of Lignocellulose Decay Capabilities.</title>
        <authorList>
            <person name="Nagy L.G."/>
            <person name="Riley R."/>
            <person name="Tritt A."/>
            <person name="Adam C."/>
            <person name="Daum C."/>
            <person name="Floudas D."/>
            <person name="Sun H."/>
            <person name="Yadav J.S."/>
            <person name="Pangilinan J."/>
            <person name="Larsson K.H."/>
            <person name="Matsuura K."/>
            <person name="Barry K."/>
            <person name="Labutti K."/>
            <person name="Kuo R."/>
            <person name="Ohm R.A."/>
            <person name="Bhattacharya S.S."/>
            <person name="Shirouzu T."/>
            <person name="Yoshinaga Y."/>
            <person name="Martin F.M."/>
            <person name="Grigoriev I.V."/>
            <person name="Hibbett D.S."/>
        </authorList>
    </citation>
    <scope>NUCLEOTIDE SEQUENCE [LARGE SCALE GENOMIC DNA]</scope>
    <source>
        <strain evidence="2 3">93-53</strain>
    </source>
</reference>
<dbReference type="STRING" id="1314785.A0A165CEI5"/>
<gene>
    <name evidence="2" type="ORF">LAESUDRAFT_661270</name>
</gene>
<dbReference type="Proteomes" id="UP000076871">
    <property type="component" value="Unassembled WGS sequence"/>
</dbReference>
<evidence type="ECO:0000313" key="3">
    <source>
        <dbReference type="Proteomes" id="UP000076871"/>
    </source>
</evidence>
<feature type="region of interest" description="Disordered" evidence="1">
    <location>
        <begin position="123"/>
        <end position="209"/>
    </location>
</feature>
<organism evidence="2 3">
    <name type="scientific">Laetiporus sulphureus 93-53</name>
    <dbReference type="NCBI Taxonomy" id="1314785"/>
    <lineage>
        <taxon>Eukaryota</taxon>
        <taxon>Fungi</taxon>
        <taxon>Dikarya</taxon>
        <taxon>Basidiomycota</taxon>
        <taxon>Agaricomycotina</taxon>
        <taxon>Agaricomycetes</taxon>
        <taxon>Polyporales</taxon>
        <taxon>Laetiporus</taxon>
    </lineage>
</organism>
<dbReference type="OrthoDB" id="3256702at2759"/>
<dbReference type="RefSeq" id="XP_040760410.1">
    <property type="nucleotide sequence ID" value="XM_040904922.1"/>
</dbReference>
<sequence>MTGNNALRDATRTLLGTRGRPSSRYLDEPVAGPQTTRWNGFDPYAALGTVHPPLPATLGFQRKDGYAPARMNSPPPDTFVGRPVYGYGYSTDGTSSAGLGHIAGTSASSHDLLLGYRRYEGETSTATNVSNTDVLSPPPRNPKRLEKSGGVGTKVEEDVPARDSAASSIYSVASEDPFDDPTTSRLVIRNLPDSSSAGGDAFREPSRQD</sequence>
<feature type="region of interest" description="Disordered" evidence="1">
    <location>
        <begin position="1"/>
        <end position="34"/>
    </location>
</feature>
<evidence type="ECO:0000256" key="1">
    <source>
        <dbReference type="SAM" id="MobiDB-lite"/>
    </source>
</evidence>
<evidence type="ECO:0000313" key="2">
    <source>
        <dbReference type="EMBL" id="KZT02670.1"/>
    </source>
</evidence>
<dbReference type="EMBL" id="KV427650">
    <property type="protein sequence ID" value="KZT02670.1"/>
    <property type="molecule type" value="Genomic_DNA"/>
</dbReference>
<dbReference type="GeneID" id="63821952"/>
<proteinExistence type="predicted"/>
<name>A0A165CEI5_9APHY</name>
<keyword evidence="3" id="KW-1185">Reference proteome</keyword>